<dbReference type="Gene3D" id="1.10.260.40">
    <property type="entry name" value="lambda repressor-like DNA-binding domains"/>
    <property type="match status" value="1"/>
</dbReference>
<dbReference type="InterPro" id="IPR001387">
    <property type="entry name" value="Cro/C1-type_HTH"/>
</dbReference>
<reference evidence="3" key="1">
    <citation type="submission" date="2017-05" db="EMBL/GenBank/DDBJ databases">
        <title>Dechlorination kinetics govern the competition between two new strains of the genus Sulfurospirillum.</title>
        <authorList>
            <person name="Buttet G.F."/>
            <person name="Murray A.M."/>
            <person name="Goris T."/>
            <person name="Burion M."/>
            <person name="Lin B."/>
            <person name="Rolle M."/>
            <person name="Maillard J."/>
        </authorList>
    </citation>
    <scope>NUCLEOTIDE SEQUENCE [LARGE SCALE GENOMIC DNA]</scope>
    <source>
        <strain evidence="3">SL2-1</strain>
    </source>
</reference>
<dbReference type="InterPro" id="IPR010982">
    <property type="entry name" value="Lambda_DNA-bd_dom_sf"/>
</dbReference>
<evidence type="ECO:0000313" key="3">
    <source>
        <dbReference type="Proteomes" id="UP000196005"/>
    </source>
</evidence>
<gene>
    <name evidence="2" type="ORF">Sdiek1_0959</name>
</gene>
<organism evidence="2 3">
    <name type="scientific">Sulfurospirillum diekertiae</name>
    <dbReference type="NCBI Taxonomy" id="1854492"/>
    <lineage>
        <taxon>Bacteria</taxon>
        <taxon>Pseudomonadati</taxon>
        <taxon>Campylobacterota</taxon>
        <taxon>Epsilonproteobacteria</taxon>
        <taxon>Campylobacterales</taxon>
        <taxon>Sulfurospirillaceae</taxon>
        <taxon>Sulfurospirillum</taxon>
    </lineage>
</organism>
<dbReference type="EMBL" id="CP021416">
    <property type="protein sequence ID" value="ARU48125.1"/>
    <property type="molecule type" value="Genomic_DNA"/>
</dbReference>
<proteinExistence type="predicted"/>
<name>A0A1Y0HLA7_9BACT</name>
<dbReference type="PROSITE" id="PS50943">
    <property type="entry name" value="HTH_CROC1"/>
    <property type="match status" value="1"/>
</dbReference>
<dbReference type="SMART" id="SM00530">
    <property type="entry name" value="HTH_XRE"/>
    <property type="match status" value="1"/>
</dbReference>
<dbReference type="SUPFAM" id="SSF47413">
    <property type="entry name" value="lambda repressor-like DNA-binding domains"/>
    <property type="match status" value="1"/>
</dbReference>
<protein>
    <recommendedName>
        <fullName evidence="1">HTH cro/C1-type domain-containing protein</fullName>
    </recommendedName>
</protein>
<accession>A0A1Y0HLA7</accession>
<sequence length="85" mass="9943">MLNIPNIVTEEEEDAFFRIISNNVKRLRKEKKMSQLEVALSIGQKAPGFYANMENYAHGKHFNISHLFRLSKLFDVSIEELFKEV</sequence>
<dbReference type="GO" id="GO:0003677">
    <property type="term" value="F:DNA binding"/>
    <property type="evidence" value="ECO:0007669"/>
    <property type="project" value="InterPro"/>
</dbReference>
<evidence type="ECO:0000259" key="1">
    <source>
        <dbReference type="PROSITE" id="PS50943"/>
    </source>
</evidence>
<dbReference type="Proteomes" id="UP000196005">
    <property type="component" value="Chromosome"/>
</dbReference>
<dbReference type="Pfam" id="PF01381">
    <property type="entry name" value="HTH_3"/>
    <property type="match status" value="1"/>
</dbReference>
<dbReference type="CDD" id="cd00093">
    <property type="entry name" value="HTH_XRE"/>
    <property type="match status" value="1"/>
</dbReference>
<evidence type="ECO:0000313" key="2">
    <source>
        <dbReference type="EMBL" id="ARU48125.1"/>
    </source>
</evidence>
<dbReference type="KEGG" id="suls:Sdiek1_0959"/>
<keyword evidence="3" id="KW-1185">Reference proteome</keyword>
<dbReference type="RefSeq" id="WP_087438127.1">
    <property type="nucleotide sequence ID" value="NZ_CP021416.1"/>
</dbReference>
<dbReference type="AlphaFoldDB" id="A0A1Y0HLA7"/>
<feature type="domain" description="HTH cro/C1-type" evidence="1">
    <location>
        <begin position="24"/>
        <end position="81"/>
    </location>
</feature>
<dbReference type="OrthoDB" id="5360811at2"/>